<gene>
    <name evidence="1" type="ORF">PSTEL_16035</name>
</gene>
<dbReference type="Pfam" id="PF01244">
    <property type="entry name" value="Peptidase_M19"/>
    <property type="match status" value="1"/>
</dbReference>
<dbReference type="STRING" id="169760.PSTEL_16035"/>
<protein>
    <recommendedName>
        <fullName evidence="3">Dipeptidase</fullName>
    </recommendedName>
</protein>
<dbReference type="PROSITE" id="PS51365">
    <property type="entry name" value="RENAL_DIPEPTIDASE_2"/>
    <property type="match status" value="1"/>
</dbReference>
<dbReference type="KEGG" id="pste:PSTEL_16035"/>
<dbReference type="AlphaFoldDB" id="A0A089N6K8"/>
<evidence type="ECO:0000313" key="1">
    <source>
        <dbReference type="EMBL" id="AIQ64374.1"/>
    </source>
</evidence>
<dbReference type="Proteomes" id="UP000029507">
    <property type="component" value="Chromosome"/>
</dbReference>
<name>A0A089N6K8_9BACL</name>
<reference evidence="1 2" key="1">
    <citation type="submission" date="2014-08" db="EMBL/GenBank/DDBJ databases">
        <title>Comparative genomics of the Paenibacillus odorifer group.</title>
        <authorList>
            <person name="den Bakker H.C."/>
            <person name="Tsai Y.-C."/>
            <person name="Martin N."/>
            <person name="Korlach J."/>
            <person name="Wiedmann M."/>
        </authorList>
    </citation>
    <scope>NUCLEOTIDE SEQUENCE [LARGE SCALE GENOMIC DNA]</scope>
    <source>
        <strain evidence="1 2">DSM 14472</strain>
    </source>
</reference>
<organism evidence="1 2">
    <name type="scientific">Paenibacillus stellifer</name>
    <dbReference type="NCBI Taxonomy" id="169760"/>
    <lineage>
        <taxon>Bacteria</taxon>
        <taxon>Bacillati</taxon>
        <taxon>Bacillota</taxon>
        <taxon>Bacilli</taxon>
        <taxon>Bacillales</taxon>
        <taxon>Paenibacillaceae</taxon>
        <taxon>Paenibacillus</taxon>
    </lineage>
</organism>
<evidence type="ECO:0008006" key="3">
    <source>
        <dbReference type="Google" id="ProtNLM"/>
    </source>
</evidence>
<dbReference type="HOGENOM" id="CLU_031404_2_1_9"/>
<dbReference type="CDD" id="cd01301">
    <property type="entry name" value="rDP_like"/>
    <property type="match status" value="1"/>
</dbReference>
<proteinExistence type="predicted"/>
<dbReference type="PANTHER" id="PTHR10443:SF12">
    <property type="entry name" value="DIPEPTIDASE"/>
    <property type="match status" value="1"/>
</dbReference>
<dbReference type="PANTHER" id="PTHR10443">
    <property type="entry name" value="MICROSOMAL DIPEPTIDASE"/>
    <property type="match status" value="1"/>
</dbReference>
<dbReference type="Gene3D" id="3.20.20.140">
    <property type="entry name" value="Metal-dependent hydrolases"/>
    <property type="match status" value="1"/>
</dbReference>
<dbReference type="InterPro" id="IPR032466">
    <property type="entry name" value="Metal_Hydrolase"/>
</dbReference>
<sequence>MNNPGSSQPKVEVADFHCDVLSRLLEHPETDFLKGGPLDASGERLKSGGVVLQCFAIYLSQKWGIPKFELILGQIERFRRQVLEQGGVKHLRWKEEVEKIGHTPTPGNSTLWGLLSIEGAEGLEGNLFYAEAAFDLGVRLLGLTWNYANWAADGVLEQRNGGLTNKGRKLVEWCNQKGMLLDVSHLSEAGFWELAELAARPFIASHSNAKAVCGHVRNLTDEQIRAIISMDGRMGLTFFPPFVSEHGTAAIPDLLKHVEHVCSLGGEKQLMFGSDFDGIDAWVEGLEHPGCYPALVEQLLARYPEDRVRGWMHGNAFTFLHKNLPAAP</sequence>
<keyword evidence="2" id="KW-1185">Reference proteome</keyword>
<dbReference type="InterPro" id="IPR008257">
    <property type="entry name" value="Pept_M19"/>
</dbReference>
<dbReference type="SUPFAM" id="SSF51556">
    <property type="entry name" value="Metallo-dependent hydrolases"/>
    <property type="match status" value="1"/>
</dbReference>
<dbReference type="RefSeq" id="WP_038696595.1">
    <property type="nucleotide sequence ID" value="NZ_CP009286.1"/>
</dbReference>
<evidence type="ECO:0000313" key="2">
    <source>
        <dbReference type="Proteomes" id="UP000029507"/>
    </source>
</evidence>
<dbReference type="EMBL" id="CP009286">
    <property type="protein sequence ID" value="AIQ64374.1"/>
    <property type="molecule type" value="Genomic_DNA"/>
</dbReference>
<accession>A0A089N6K8</accession>
<dbReference type="GO" id="GO:0070573">
    <property type="term" value="F:metallodipeptidase activity"/>
    <property type="evidence" value="ECO:0007669"/>
    <property type="project" value="InterPro"/>
</dbReference>
<dbReference type="GO" id="GO:0006508">
    <property type="term" value="P:proteolysis"/>
    <property type="evidence" value="ECO:0007669"/>
    <property type="project" value="InterPro"/>
</dbReference>
<dbReference type="OrthoDB" id="9804920at2"/>